<gene>
    <name evidence="6 8 9" type="primary">rplM</name>
    <name evidence="9" type="ORF">FEE95_02425</name>
</gene>
<evidence type="ECO:0000313" key="10">
    <source>
        <dbReference type="Proteomes" id="UP000310314"/>
    </source>
</evidence>
<dbReference type="Proteomes" id="UP000310314">
    <property type="component" value="Unassembled WGS sequence"/>
</dbReference>
<dbReference type="CDD" id="cd00392">
    <property type="entry name" value="Ribosomal_L13"/>
    <property type="match status" value="1"/>
</dbReference>
<name>A0A5S3QKE8_9FLAO</name>
<organism evidence="9 10">
    <name type="scientific">Maribacter algarum</name>
    <name type="common">ex Zhang et al. 2020</name>
    <dbReference type="NCBI Taxonomy" id="2578118"/>
    <lineage>
        <taxon>Bacteria</taxon>
        <taxon>Pseudomonadati</taxon>
        <taxon>Bacteroidota</taxon>
        <taxon>Flavobacteriia</taxon>
        <taxon>Flavobacteriales</taxon>
        <taxon>Flavobacteriaceae</taxon>
        <taxon>Maribacter</taxon>
    </lineage>
</organism>
<protein>
    <recommendedName>
        <fullName evidence="5 6">Large ribosomal subunit protein uL13</fullName>
    </recommendedName>
</protein>
<dbReference type="AlphaFoldDB" id="A0A5S3QKE8"/>
<dbReference type="InterPro" id="IPR005823">
    <property type="entry name" value="Ribosomal_uL13_bac-type"/>
</dbReference>
<keyword evidence="10" id="KW-1185">Reference proteome</keyword>
<evidence type="ECO:0000256" key="4">
    <source>
        <dbReference type="ARBA" id="ARBA00023274"/>
    </source>
</evidence>
<dbReference type="OrthoDB" id="9801330at2"/>
<dbReference type="PIRSF" id="PIRSF002181">
    <property type="entry name" value="Ribosomal_L13"/>
    <property type="match status" value="1"/>
</dbReference>
<evidence type="ECO:0000256" key="2">
    <source>
        <dbReference type="ARBA" id="ARBA00011838"/>
    </source>
</evidence>
<evidence type="ECO:0000256" key="3">
    <source>
        <dbReference type="ARBA" id="ARBA00022980"/>
    </source>
</evidence>
<evidence type="ECO:0000256" key="8">
    <source>
        <dbReference type="RuleBase" id="RU003878"/>
    </source>
</evidence>
<dbReference type="HAMAP" id="MF_01366">
    <property type="entry name" value="Ribosomal_uL13"/>
    <property type="match status" value="1"/>
</dbReference>
<comment type="caution">
    <text evidence="9">The sequence shown here is derived from an EMBL/GenBank/DDBJ whole genome shotgun (WGS) entry which is preliminary data.</text>
</comment>
<comment type="subunit">
    <text evidence="2 6">Part of the 50S ribosomal subunit.</text>
</comment>
<evidence type="ECO:0000313" key="9">
    <source>
        <dbReference type="EMBL" id="TMM58304.1"/>
    </source>
</evidence>
<dbReference type="SUPFAM" id="SSF52161">
    <property type="entry name" value="Ribosomal protein L13"/>
    <property type="match status" value="1"/>
</dbReference>
<evidence type="ECO:0000256" key="1">
    <source>
        <dbReference type="ARBA" id="ARBA00006227"/>
    </source>
</evidence>
<dbReference type="InterPro" id="IPR036899">
    <property type="entry name" value="Ribosomal_uL13_sf"/>
</dbReference>
<dbReference type="GO" id="GO:0003735">
    <property type="term" value="F:structural constituent of ribosome"/>
    <property type="evidence" value="ECO:0007669"/>
    <property type="project" value="InterPro"/>
</dbReference>
<dbReference type="Pfam" id="PF00572">
    <property type="entry name" value="Ribosomal_L13"/>
    <property type="match status" value="1"/>
</dbReference>
<dbReference type="NCBIfam" id="TIGR01066">
    <property type="entry name" value="rplM_bact"/>
    <property type="match status" value="1"/>
</dbReference>
<reference evidence="9 10" key="1">
    <citation type="submission" date="2019-05" db="EMBL/GenBank/DDBJ databases">
        <authorList>
            <person name="Zhang J.-Y."/>
            <person name="Feg X."/>
            <person name="Du Z.-J."/>
        </authorList>
    </citation>
    <scope>NUCLEOTIDE SEQUENCE [LARGE SCALE GENOMIC DNA]</scope>
    <source>
        <strain evidence="9 10">RZ26</strain>
    </source>
</reference>
<dbReference type="PROSITE" id="PS00783">
    <property type="entry name" value="RIBOSOMAL_L13"/>
    <property type="match status" value="1"/>
</dbReference>
<evidence type="ECO:0000256" key="7">
    <source>
        <dbReference type="RuleBase" id="RU003877"/>
    </source>
</evidence>
<dbReference type="GO" id="GO:0022625">
    <property type="term" value="C:cytosolic large ribosomal subunit"/>
    <property type="evidence" value="ECO:0007669"/>
    <property type="project" value="TreeGrafter"/>
</dbReference>
<dbReference type="FunFam" id="3.90.1180.10:FF:000001">
    <property type="entry name" value="50S ribosomal protein L13"/>
    <property type="match status" value="1"/>
</dbReference>
<dbReference type="PANTHER" id="PTHR11545">
    <property type="entry name" value="RIBOSOMAL PROTEIN L13"/>
    <property type="match status" value="1"/>
</dbReference>
<dbReference type="GO" id="GO:0017148">
    <property type="term" value="P:negative regulation of translation"/>
    <property type="evidence" value="ECO:0007669"/>
    <property type="project" value="TreeGrafter"/>
</dbReference>
<comment type="similarity">
    <text evidence="1 6 7">Belongs to the universal ribosomal protein uL13 family.</text>
</comment>
<evidence type="ECO:0000256" key="5">
    <source>
        <dbReference type="ARBA" id="ARBA00035201"/>
    </source>
</evidence>
<proteinExistence type="inferred from homology"/>
<dbReference type="RefSeq" id="WP_138656237.1">
    <property type="nucleotide sequence ID" value="NZ_VATY01000001.1"/>
</dbReference>
<sequence>MDTLSYKTVSANRKTVDKQWLLVDAEGQALGRLASKVAKLLRGKHKPNYTPHVDCGDNIVIINAEKVTLSGNKWDDKTYSRYTGYPGGQRHTSAKEMLEKTPGRIVEKAVKGMLPKNRLGADLFRNLKVYVGPDHDQEAQKPTAINLNDFK</sequence>
<dbReference type="PANTHER" id="PTHR11545:SF2">
    <property type="entry name" value="LARGE RIBOSOMAL SUBUNIT PROTEIN UL13M"/>
    <property type="match status" value="1"/>
</dbReference>
<dbReference type="InterPro" id="IPR023563">
    <property type="entry name" value="Ribosomal_uL13_CS"/>
</dbReference>
<dbReference type="Gene3D" id="3.90.1180.10">
    <property type="entry name" value="Ribosomal protein L13"/>
    <property type="match status" value="1"/>
</dbReference>
<dbReference type="GO" id="GO:0006412">
    <property type="term" value="P:translation"/>
    <property type="evidence" value="ECO:0007669"/>
    <property type="project" value="UniProtKB-UniRule"/>
</dbReference>
<comment type="function">
    <text evidence="6 8">This protein is one of the early assembly proteins of the 50S ribosomal subunit, although it is not seen to bind rRNA by itself. It is important during the early stages of 50S assembly.</text>
</comment>
<accession>A0A5S3QKE8</accession>
<dbReference type="InterPro" id="IPR005822">
    <property type="entry name" value="Ribosomal_uL13"/>
</dbReference>
<dbReference type="GO" id="GO:0003729">
    <property type="term" value="F:mRNA binding"/>
    <property type="evidence" value="ECO:0007669"/>
    <property type="project" value="TreeGrafter"/>
</dbReference>
<dbReference type="EMBL" id="VATY01000001">
    <property type="protein sequence ID" value="TMM58304.1"/>
    <property type="molecule type" value="Genomic_DNA"/>
</dbReference>
<keyword evidence="4 6" id="KW-0687">Ribonucleoprotein</keyword>
<evidence type="ECO:0000256" key="6">
    <source>
        <dbReference type="HAMAP-Rule" id="MF_01366"/>
    </source>
</evidence>
<keyword evidence="3 6" id="KW-0689">Ribosomal protein</keyword>